<keyword evidence="2" id="KW-0768">Sushi</keyword>
<dbReference type="Pfam" id="PF00084">
    <property type="entry name" value="Sushi"/>
    <property type="match status" value="1"/>
</dbReference>
<protein>
    <submittedName>
        <fullName evidence="6">Modular serine protease</fullName>
    </submittedName>
</protein>
<dbReference type="SUPFAM" id="SSF57535">
    <property type="entry name" value="Complement control module/SCR domain"/>
    <property type="match status" value="2"/>
</dbReference>
<dbReference type="PANTHER" id="PTHR46839">
    <property type="entry name" value="SUSHI DOMAIN-CONTAINING PROTEIN 6"/>
    <property type="match status" value="1"/>
</dbReference>
<dbReference type="SMART" id="SM00032">
    <property type="entry name" value="CCP"/>
    <property type="match status" value="3"/>
</dbReference>
<dbReference type="InterPro" id="IPR042866">
    <property type="entry name" value="SUSD6"/>
</dbReference>
<feature type="chain" id="PRO_5020023607" evidence="4">
    <location>
        <begin position="17"/>
        <end position="484"/>
    </location>
</feature>
<evidence type="ECO:0000256" key="4">
    <source>
        <dbReference type="SAM" id="SignalP"/>
    </source>
</evidence>
<organism evidence="6 7">
    <name type="scientific">Eumeta variegata</name>
    <name type="common">Bagworm moth</name>
    <name type="synonym">Eumeta japonica</name>
    <dbReference type="NCBI Taxonomy" id="151549"/>
    <lineage>
        <taxon>Eukaryota</taxon>
        <taxon>Metazoa</taxon>
        <taxon>Ecdysozoa</taxon>
        <taxon>Arthropoda</taxon>
        <taxon>Hexapoda</taxon>
        <taxon>Insecta</taxon>
        <taxon>Pterygota</taxon>
        <taxon>Neoptera</taxon>
        <taxon>Endopterygota</taxon>
        <taxon>Lepidoptera</taxon>
        <taxon>Glossata</taxon>
        <taxon>Ditrysia</taxon>
        <taxon>Tineoidea</taxon>
        <taxon>Psychidae</taxon>
        <taxon>Oiketicinae</taxon>
        <taxon>Eumeta</taxon>
    </lineage>
</organism>
<reference evidence="6 7" key="1">
    <citation type="journal article" date="2019" name="Commun. Biol.">
        <title>The bagworm genome reveals a unique fibroin gene that provides high tensile strength.</title>
        <authorList>
            <person name="Kono N."/>
            <person name="Nakamura H."/>
            <person name="Ohtoshi R."/>
            <person name="Tomita M."/>
            <person name="Numata K."/>
            <person name="Arakawa K."/>
        </authorList>
    </citation>
    <scope>NUCLEOTIDE SEQUENCE [LARGE SCALE GENOMIC DNA]</scope>
</reference>
<keyword evidence="6" id="KW-0645">Protease</keyword>
<evidence type="ECO:0000259" key="5">
    <source>
        <dbReference type="PROSITE" id="PS50923"/>
    </source>
</evidence>
<feature type="region of interest" description="Disordered" evidence="3">
    <location>
        <begin position="134"/>
        <end position="170"/>
    </location>
</feature>
<keyword evidence="1" id="KW-1015">Disulfide bond</keyword>
<evidence type="ECO:0000256" key="3">
    <source>
        <dbReference type="SAM" id="MobiDB-lite"/>
    </source>
</evidence>
<dbReference type="PANTHER" id="PTHR46839:SF2">
    <property type="entry name" value="SUSHI DOMAIN-CONTAINING PROTEIN 6"/>
    <property type="match status" value="1"/>
</dbReference>
<dbReference type="InterPro" id="IPR000436">
    <property type="entry name" value="Sushi_SCR_CCP_dom"/>
</dbReference>
<evidence type="ECO:0000256" key="1">
    <source>
        <dbReference type="ARBA" id="ARBA00023157"/>
    </source>
</evidence>
<evidence type="ECO:0000313" key="6">
    <source>
        <dbReference type="EMBL" id="GBP33275.1"/>
    </source>
</evidence>
<keyword evidence="7" id="KW-1185">Reference proteome</keyword>
<keyword evidence="6" id="KW-0378">Hydrolase</keyword>
<dbReference type="InterPro" id="IPR035976">
    <property type="entry name" value="Sushi/SCR/CCP_sf"/>
</dbReference>
<dbReference type="SUPFAM" id="SSF50494">
    <property type="entry name" value="Trypsin-like serine proteases"/>
    <property type="match status" value="1"/>
</dbReference>
<dbReference type="PROSITE" id="PS50923">
    <property type="entry name" value="SUSHI"/>
    <property type="match status" value="1"/>
</dbReference>
<evidence type="ECO:0000256" key="2">
    <source>
        <dbReference type="PROSITE-ProRule" id="PRU00302"/>
    </source>
</evidence>
<dbReference type="OrthoDB" id="2019384at2759"/>
<gene>
    <name evidence="6" type="primary">modSP</name>
    <name evidence="6" type="ORF">EVAR_5230_1</name>
</gene>
<dbReference type="Gene3D" id="2.10.70.10">
    <property type="entry name" value="Complement Module, domain 1"/>
    <property type="match status" value="1"/>
</dbReference>
<name>A0A4C1V4W2_EUMVA</name>
<dbReference type="CDD" id="cd00033">
    <property type="entry name" value="CCP"/>
    <property type="match status" value="1"/>
</dbReference>
<comment type="caution">
    <text evidence="6">The sequence shown here is derived from an EMBL/GenBank/DDBJ whole genome shotgun (WGS) entry which is preliminary data.</text>
</comment>
<feature type="domain" description="Sushi" evidence="5">
    <location>
        <begin position="291"/>
        <end position="356"/>
    </location>
</feature>
<proteinExistence type="predicted"/>
<keyword evidence="4" id="KW-0732">Signal</keyword>
<dbReference type="Proteomes" id="UP000299102">
    <property type="component" value="Unassembled WGS sequence"/>
</dbReference>
<evidence type="ECO:0000313" key="7">
    <source>
        <dbReference type="Proteomes" id="UP000299102"/>
    </source>
</evidence>
<feature type="signal peptide" evidence="4">
    <location>
        <begin position="1"/>
        <end position="16"/>
    </location>
</feature>
<dbReference type="GO" id="GO:0008233">
    <property type="term" value="F:peptidase activity"/>
    <property type="evidence" value="ECO:0007669"/>
    <property type="project" value="UniProtKB-KW"/>
</dbReference>
<dbReference type="GO" id="GO:0006974">
    <property type="term" value="P:DNA damage response"/>
    <property type="evidence" value="ECO:0007669"/>
    <property type="project" value="TreeGrafter"/>
</dbReference>
<accession>A0A4C1V4W2</accession>
<dbReference type="AlphaFoldDB" id="A0A4C1V4W2"/>
<dbReference type="STRING" id="151549.A0A4C1V4W2"/>
<comment type="caution">
    <text evidence="2">Lacks conserved residue(s) required for the propagation of feature annotation.</text>
</comment>
<dbReference type="GO" id="GO:0006508">
    <property type="term" value="P:proteolysis"/>
    <property type="evidence" value="ECO:0007669"/>
    <property type="project" value="UniProtKB-KW"/>
</dbReference>
<dbReference type="EMBL" id="BGZK01000271">
    <property type="protein sequence ID" value="GBP33275.1"/>
    <property type="molecule type" value="Genomic_DNA"/>
</dbReference>
<dbReference type="InterPro" id="IPR009003">
    <property type="entry name" value="Peptidase_S1_PA"/>
</dbReference>
<sequence length="484" mass="54526">MHQILILFLVCWLTKTAENSNALGTLLGTTIDEYTDDDETSTASCQLPPYPAHGGYVVLNAEHAKPGDLFANVSLIQYTTDESYNVFEIKRLTCTLGEWYQDILEYQSTTLQFFTSWCPFFCSRFFSDRRTENSSPSLIHDPKKLNSHKSKATEGSTKENDTSSTSCRLPPYPDHGTYIVPDHPNAKPGDVFQEVSLIQYTSDESNTVVGIEHFKCSAGSWNQKIFREASEKLQFHTSWCPSLCSNFLGGVRIDCPVLLRPIRRCHIRTFFLLLLSNLPAFSLVTAKVPKNSCIQPPYPKFGNYSILSATEPSKPGDVHDVLRLNYTCDAGYNVTGNRNVYCLNGTWSDELPKCTKFCHLNRQPGVEYLCESLKAEGSVNPCNDYHEDGGIIYPQCNRPYYTPKSTLKPMICVNGEWDNLPKCKPVCGLRLQRQDHMETDARIKAPWNVAVYSTNLEPYEHICGGSIVAPNLVISGKYLHFNIL</sequence>